<dbReference type="Pfam" id="PF20935">
    <property type="entry name" value="DUF6847"/>
    <property type="match status" value="1"/>
</dbReference>
<sequence length="151" mass="16681">MKLAEALAERAALATRLSQLAQRAAQHARVQEGEPPVEDPTALLSEHDRVAERLADLITRINRTNLEATLADGATLTDALARRDVLRLRVQAYTQAADAGAARGDRYSQSEIRYVAAIDVAAVRARADALAKEWRELDIRIQEANWQSELI</sequence>
<dbReference type="NCBIfam" id="NF038048">
    <property type="entry name" value="DIP1984_fam"/>
    <property type="match status" value="1"/>
</dbReference>
<name>A0ABT2PEW2_9MICO</name>
<gene>
    <name evidence="1" type="ORF">N4R40_12280</name>
</gene>
<keyword evidence="2" id="KW-1185">Reference proteome</keyword>
<protein>
    <submittedName>
        <fullName evidence="1">DIP1984 family protein</fullName>
    </submittedName>
</protein>
<comment type="caution">
    <text evidence="1">The sequence shown here is derived from an EMBL/GenBank/DDBJ whole genome shotgun (WGS) entry which is preliminary data.</text>
</comment>
<dbReference type="Gene3D" id="6.10.320.10">
    <property type="match status" value="1"/>
</dbReference>
<evidence type="ECO:0000313" key="2">
    <source>
        <dbReference type="Proteomes" id="UP001300496"/>
    </source>
</evidence>
<dbReference type="CDD" id="cd12208">
    <property type="entry name" value="DIP1984-like"/>
    <property type="match status" value="1"/>
</dbReference>
<dbReference type="EMBL" id="JAODOR010000014">
    <property type="protein sequence ID" value="MCT9003139.1"/>
    <property type="molecule type" value="Genomic_DNA"/>
</dbReference>
<dbReference type="RefSeq" id="WP_196323580.1">
    <property type="nucleotide sequence ID" value="NZ_JAODOR010000014.1"/>
</dbReference>
<dbReference type="Proteomes" id="UP001300496">
    <property type="component" value="Unassembled WGS sequence"/>
</dbReference>
<reference evidence="1 2" key="1">
    <citation type="journal article" date="2024" name="Int. J. Syst. Evol. Microbiol.">
        <title>Microbacterium memoriense sp. nov., a member of the Actinomycetota from marine beach sediment of the north coast of Portugal.</title>
        <authorList>
            <person name="Santos J.D.N.D."/>
            <person name="Klimek D."/>
            <person name="Calusinska M."/>
            <person name="Lobo-da-Cunha A."/>
            <person name="Catita J."/>
            <person name="Goncalves H."/>
            <person name="Gonzalez I."/>
            <person name="Lage O.M."/>
        </authorList>
    </citation>
    <scope>NUCLEOTIDE SEQUENCE [LARGE SCALE GENOMIC DNA]</scope>
    <source>
        <strain evidence="1 2">PMIC_1C1B</strain>
    </source>
</reference>
<dbReference type="InterPro" id="IPR047741">
    <property type="entry name" value="DIP1984-like"/>
</dbReference>
<evidence type="ECO:0000313" key="1">
    <source>
        <dbReference type="EMBL" id="MCT9003139.1"/>
    </source>
</evidence>
<organism evidence="1 2">
    <name type="scientific">Microbacterium memoriense</name>
    <dbReference type="NCBI Taxonomy" id="2978350"/>
    <lineage>
        <taxon>Bacteria</taxon>
        <taxon>Bacillati</taxon>
        <taxon>Actinomycetota</taxon>
        <taxon>Actinomycetes</taxon>
        <taxon>Micrococcales</taxon>
        <taxon>Microbacteriaceae</taxon>
        <taxon>Microbacterium</taxon>
    </lineage>
</organism>
<proteinExistence type="predicted"/>
<accession>A0ABT2PEW2</accession>